<gene>
    <name evidence="7" type="ORF">FD755_023761</name>
</gene>
<feature type="region of interest" description="Disordered" evidence="6">
    <location>
        <begin position="197"/>
        <end position="268"/>
    </location>
</feature>
<feature type="disulfide bond" evidence="5">
    <location>
        <begin position="160"/>
        <end position="178"/>
    </location>
</feature>
<feature type="region of interest" description="Disordered" evidence="6">
    <location>
        <begin position="1"/>
        <end position="49"/>
    </location>
</feature>
<evidence type="ECO:0000313" key="8">
    <source>
        <dbReference type="Proteomes" id="UP000326062"/>
    </source>
</evidence>
<dbReference type="Pfam" id="PF22352">
    <property type="entry name" value="K319L-like_PKD"/>
    <property type="match status" value="1"/>
</dbReference>
<dbReference type="CDD" id="cd00112">
    <property type="entry name" value="LDLa"/>
    <property type="match status" value="1"/>
</dbReference>
<keyword evidence="2" id="KW-0472">Membrane</keyword>
<evidence type="ECO:0000256" key="4">
    <source>
        <dbReference type="ARBA" id="ARBA00023180"/>
    </source>
</evidence>
<dbReference type="Proteomes" id="UP000326062">
    <property type="component" value="Unassembled WGS sequence"/>
</dbReference>
<dbReference type="FunFam" id="4.10.400.10:FF:000067">
    <property type="entry name" value="Serine peptidase inhibitor, Kunitz type 1"/>
    <property type="match status" value="1"/>
</dbReference>
<evidence type="ECO:0000313" key="7">
    <source>
        <dbReference type="EMBL" id="KAB0353539.1"/>
    </source>
</evidence>
<name>A0A5N3VW84_MUNRE</name>
<dbReference type="EMBL" id="VCEB01000751">
    <property type="protein sequence ID" value="KAB0353539.1"/>
    <property type="molecule type" value="Genomic_DNA"/>
</dbReference>
<dbReference type="SMART" id="SM00192">
    <property type="entry name" value="LDLa"/>
    <property type="match status" value="1"/>
</dbReference>
<evidence type="ECO:0000256" key="3">
    <source>
        <dbReference type="ARBA" id="ARBA00023157"/>
    </source>
</evidence>
<dbReference type="SUPFAM" id="SSF57424">
    <property type="entry name" value="LDL receptor-like module"/>
    <property type="match status" value="1"/>
</dbReference>
<dbReference type="Pfam" id="PF00057">
    <property type="entry name" value="Ldl_recept_a"/>
    <property type="match status" value="1"/>
</dbReference>
<accession>A0A5N3VW84</accession>
<feature type="non-terminal residue" evidence="7">
    <location>
        <position position="1"/>
    </location>
</feature>
<dbReference type="GO" id="GO:0016020">
    <property type="term" value="C:membrane"/>
    <property type="evidence" value="ECO:0007669"/>
    <property type="project" value="UniProtKB-SubCell"/>
</dbReference>
<comment type="subcellular location">
    <subcellularLocation>
        <location evidence="1">Membrane</location>
    </subcellularLocation>
</comment>
<dbReference type="InterPro" id="IPR002172">
    <property type="entry name" value="LDrepeatLR_classA_rpt"/>
</dbReference>
<sequence length="301" mass="32193">CLSPKKQKTLASPAAWLPPGAGCLIPSQSWRERESAPPPPPGRSALHPRLATRSPWLSRAPVATWRSHNDPSLATTRGSHDCSKDGTDFQLRRTSESVLRVPQSGTLKLSHLREGTYTLQLTVVDTAGQRSSDNVSVTVLPVAFSTGGCSSVCSRYHFFCDDGCCIDITLACDGVEQCPDGSDEAFCQNLSAGREMETHTTLAQPRTPGPGAEAGRSVSPEKSEKSATPKQTPELSTTEKKNHSTFGGPESHMDLEMPGEEGDNRGRDGWMATVGIALLAGLLSPECQTAPTHQLSQPFSL</sequence>
<feature type="disulfide bond" evidence="5">
    <location>
        <begin position="153"/>
        <end position="165"/>
    </location>
</feature>
<dbReference type="AlphaFoldDB" id="A0A5N3VW84"/>
<dbReference type="PANTHER" id="PTHR46876">
    <property type="entry name" value="LOW-DENSITY LIPOPROTEIN RECEPTOR-RELATED PROTEIN 11"/>
    <property type="match status" value="1"/>
</dbReference>
<feature type="disulfide bond" evidence="5">
    <location>
        <begin position="172"/>
        <end position="187"/>
    </location>
</feature>
<dbReference type="PROSITE" id="PS50068">
    <property type="entry name" value="LDLRA_2"/>
    <property type="match status" value="1"/>
</dbReference>
<reference evidence="7 8" key="1">
    <citation type="submission" date="2019-06" db="EMBL/GenBank/DDBJ databases">
        <title>Discovery of a novel chromosome fission-fusion reversal in muntjac.</title>
        <authorList>
            <person name="Mudd A.B."/>
            <person name="Bredeson J.V."/>
            <person name="Baum R."/>
            <person name="Hockemeyer D."/>
            <person name="Rokhsar D.S."/>
        </authorList>
    </citation>
    <scope>NUCLEOTIDE SEQUENCE [LARGE SCALE GENOMIC DNA]</scope>
    <source>
        <strain evidence="7">UCam_UCB_Mr</strain>
        <tissue evidence="7">Fibroblast cell line</tissue>
    </source>
</reference>
<keyword evidence="3 5" id="KW-1015">Disulfide bond</keyword>
<dbReference type="InterPro" id="IPR023415">
    <property type="entry name" value="LDLR_class-A_CS"/>
</dbReference>
<protein>
    <submittedName>
        <fullName evidence="7">Uncharacterized protein</fullName>
    </submittedName>
</protein>
<comment type="caution">
    <text evidence="7">The sequence shown here is derived from an EMBL/GenBank/DDBJ whole genome shotgun (WGS) entry which is preliminary data.</text>
</comment>
<evidence type="ECO:0000256" key="5">
    <source>
        <dbReference type="PROSITE-ProRule" id="PRU00124"/>
    </source>
</evidence>
<evidence type="ECO:0000256" key="6">
    <source>
        <dbReference type="SAM" id="MobiDB-lite"/>
    </source>
</evidence>
<dbReference type="InterPro" id="IPR036055">
    <property type="entry name" value="LDL_receptor-like_sf"/>
</dbReference>
<dbReference type="InterPro" id="IPR013783">
    <property type="entry name" value="Ig-like_fold"/>
</dbReference>
<dbReference type="PANTHER" id="PTHR46876:SF2">
    <property type="entry name" value="LDL RECEPTOR RELATED PROTEIN 11"/>
    <property type="match status" value="1"/>
</dbReference>
<keyword evidence="8" id="KW-1185">Reference proteome</keyword>
<dbReference type="Gene3D" id="2.60.40.10">
    <property type="entry name" value="Immunoglobulins"/>
    <property type="match status" value="1"/>
</dbReference>
<evidence type="ECO:0000256" key="1">
    <source>
        <dbReference type="ARBA" id="ARBA00004370"/>
    </source>
</evidence>
<dbReference type="PROSITE" id="PS01209">
    <property type="entry name" value="LDLRA_1"/>
    <property type="match status" value="1"/>
</dbReference>
<proteinExistence type="predicted"/>
<keyword evidence="4" id="KW-0325">Glycoprotein</keyword>
<evidence type="ECO:0000256" key="2">
    <source>
        <dbReference type="ARBA" id="ARBA00023136"/>
    </source>
</evidence>
<organism evidence="7 8">
    <name type="scientific">Muntiacus reevesi</name>
    <name type="common">Reeves' muntjac</name>
    <name type="synonym">Cervus reevesi</name>
    <dbReference type="NCBI Taxonomy" id="9886"/>
    <lineage>
        <taxon>Eukaryota</taxon>
        <taxon>Metazoa</taxon>
        <taxon>Chordata</taxon>
        <taxon>Craniata</taxon>
        <taxon>Vertebrata</taxon>
        <taxon>Euteleostomi</taxon>
        <taxon>Mammalia</taxon>
        <taxon>Eutheria</taxon>
        <taxon>Laurasiatheria</taxon>
        <taxon>Artiodactyla</taxon>
        <taxon>Ruminantia</taxon>
        <taxon>Pecora</taxon>
        <taxon>Cervidae</taxon>
        <taxon>Muntiacinae</taxon>
        <taxon>Muntiacus</taxon>
    </lineage>
</organism>
<dbReference type="Gene3D" id="4.10.400.10">
    <property type="entry name" value="Low-density Lipoprotein Receptor"/>
    <property type="match status" value="1"/>
</dbReference>